<proteinExistence type="predicted"/>
<keyword evidence="4" id="KW-1185">Reference proteome</keyword>
<dbReference type="Gene3D" id="2.40.10.10">
    <property type="entry name" value="Trypsin-like serine proteases"/>
    <property type="match status" value="1"/>
</dbReference>
<dbReference type="PROSITE" id="PS50240">
    <property type="entry name" value="TRYPSIN_DOM"/>
    <property type="match status" value="1"/>
</dbReference>
<dbReference type="Pfam" id="PF00089">
    <property type="entry name" value="Trypsin"/>
    <property type="match status" value="1"/>
</dbReference>
<dbReference type="PANTHER" id="PTHR24252">
    <property type="entry name" value="ACROSIN-RELATED"/>
    <property type="match status" value="1"/>
</dbReference>
<evidence type="ECO:0000256" key="1">
    <source>
        <dbReference type="ARBA" id="ARBA00023157"/>
    </source>
</evidence>
<dbReference type="InterPro" id="IPR009003">
    <property type="entry name" value="Peptidase_S1_PA"/>
</dbReference>
<dbReference type="AlphaFoldDB" id="A0A8C6L8H7"/>
<dbReference type="InterPro" id="IPR018114">
    <property type="entry name" value="TRYPSIN_HIS"/>
</dbReference>
<dbReference type="Ensembl" id="ENSNFUT00015014493.1">
    <property type="protein sequence ID" value="ENSNFUP00015013802.1"/>
    <property type="gene ID" value="ENSNFUG00015006736.1"/>
</dbReference>
<dbReference type="InterPro" id="IPR001254">
    <property type="entry name" value="Trypsin_dom"/>
</dbReference>
<dbReference type="InterPro" id="IPR043504">
    <property type="entry name" value="Peptidase_S1_PA_chymotrypsin"/>
</dbReference>
<organism evidence="3 4">
    <name type="scientific">Nothobranchius furzeri</name>
    <name type="common">Turquoise killifish</name>
    <dbReference type="NCBI Taxonomy" id="105023"/>
    <lineage>
        <taxon>Eukaryota</taxon>
        <taxon>Metazoa</taxon>
        <taxon>Chordata</taxon>
        <taxon>Craniata</taxon>
        <taxon>Vertebrata</taxon>
        <taxon>Euteleostomi</taxon>
        <taxon>Actinopterygii</taxon>
        <taxon>Neopterygii</taxon>
        <taxon>Teleostei</taxon>
        <taxon>Neoteleostei</taxon>
        <taxon>Acanthomorphata</taxon>
        <taxon>Ovalentaria</taxon>
        <taxon>Atherinomorphae</taxon>
        <taxon>Cyprinodontiformes</taxon>
        <taxon>Nothobranchiidae</taxon>
        <taxon>Nothobranchius</taxon>
    </lineage>
</organism>
<dbReference type="PROSITE" id="PS00134">
    <property type="entry name" value="TRYPSIN_HIS"/>
    <property type="match status" value="1"/>
</dbReference>
<protein>
    <recommendedName>
        <fullName evidence="2">Peptidase S1 domain-containing protein</fullName>
    </recommendedName>
</protein>
<dbReference type="PANTHER" id="PTHR24252:SF7">
    <property type="entry name" value="HYALIN"/>
    <property type="match status" value="1"/>
</dbReference>
<feature type="domain" description="Peptidase S1" evidence="2">
    <location>
        <begin position="23"/>
        <end position="92"/>
    </location>
</feature>
<reference evidence="3" key="3">
    <citation type="submission" date="2025-09" db="UniProtKB">
        <authorList>
            <consortium name="Ensembl"/>
        </authorList>
    </citation>
    <scope>IDENTIFICATION</scope>
</reference>
<name>A0A8C6L8H7_NOTFU</name>
<dbReference type="GeneTree" id="ENSGT00940000163160"/>
<dbReference type="Proteomes" id="UP000694548">
    <property type="component" value="Chromosome sgr04"/>
</dbReference>
<dbReference type="GO" id="GO:0004252">
    <property type="term" value="F:serine-type endopeptidase activity"/>
    <property type="evidence" value="ECO:0007669"/>
    <property type="project" value="InterPro"/>
</dbReference>
<accession>A0A8C6L8H7</accession>
<dbReference type="SUPFAM" id="SSF50494">
    <property type="entry name" value="Trypsin-like serine proteases"/>
    <property type="match status" value="1"/>
</dbReference>
<evidence type="ECO:0000313" key="4">
    <source>
        <dbReference type="Proteomes" id="UP000694548"/>
    </source>
</evidence>
<evidence type="ECO:0000313" key="3">
    <source>
        <dbReference type="Ensembl" id="ENSNFUP00015013802.1"/>
    </source>
</evidence>
<reference evidence="3" key="2">
    <citation type="submission" date="2025-08" db="UniProtKB">
        <authorList>
            <consortium name="Ensembl"/>
        </authorList>
    </citation>
    <scope>IDENTIFICATION</scope>
</reference>
<evidence type="ECO:0000259" key="2">
    <source>
        <dbReference type="PROSITE" id="PS50240"/>
    </source>
</evidence>
<reference evidence="3" key="1">
    <citation type="submission" date="2014-08" db="EMBL/GenBank/DDBJ databases">
        <authorList>
            <person name="Senf B."/>
            <person name="Petzold A."/>
            <person name="Downie B.R."/>
            <person name="Koch P."/>
            <person name="Platzer M."/>
        </authorList>
    </citation>
    <scope>NUCLEOTIDE SEQUENCE [LARGE SCALE GENOMIC DNA]</scope>
    <source>
        <strain evidence="3">GRZ</strain>
    </source>
</reference>
<dbReference type="GO" id="GO:0006508">
    <property type="term" value="P:proteolysis"/>
    <property type="evidence" value="ECO:0007669"/>
    <property type="project" value="InterPro"/>
</dbReference>
<sequence length="92" mass="9823">MSYLGLSHCELCECGNAPLNPKIIGGQDASGGSWPWQVAFKDSGSFFCGGALITNQWVLTAAHCVPRFWVTIQQSAGGSCTSCRTEQVLVQL</sequence>
<keyword evidence="1" id="KW-1015">Disulfide bond</keyword>